<dbReference type="InterPro" id="IPR045897">
    <property type="entry name" value="BPI/LBP_pln"/>
</dbReference>
<feature type="signal peptide" evidence="1">
    <location>
        <begin position="1"/>
        <end position="19"/>
    </location>
</feature>
<organism evidence="3 4">
    <name type="scientific">Quercus lobata</name>
    <name type="common">Valley oak</name>
    <dbReference type="NCBI Taxonomy" id="97700"/>
    <lineage>
        <taxon>Eukaryota</taxon>
        <taxon>Viridiplantae</taxon>
        <taxon>Streptophyta</taxon>
        <taxon>Embryophyta</taxon>
        <taxon>Tracheophyta</taxon>
        <taxon>Spermatophyta</taxon>
        <taxon>Magnoliopsida</taxon>
        <taxon>eudicotyledons</taxon>
        <taxon>Gunneridae</taxon>
        <taxon>Pentapetalae</taxon>
        <taxon>rosids</taxon>
        <taxon>fabids</taxon>
        <taxon>Fagales</taxon>
        <taxon>Fagaceae</taxon>
        <taxon>Quercus</taxon>
    </lineage>
</organism>
<dbReference type="Gene3D" id="3.15.10.10">
    <property type="entry name" value="Bactericidal permeability-increasing protein, domain 1"/>
    <property type="match status" value="1"/>
</dbReference>
<dbReference type="InParanoid" id="A0A7N2M8L1"/>
<dbReference type="AlphaFoldDB" id="A0A7N2M8L1"/>
<name>A0A7N2M8L1_QUELO</name>
<evidence type="ECO:0000259" key="2">
    <source>
        <dbReference type="Pfam" id="PF01273"/>
    </source>
</evidence>
<sequence>MAPIILLIVLSSLFTPTSTQIQSNEEGFISVTISEKGLDFAKDVLIDKAISSIIPLQLLDIEKFVKIPLVGKVYMLLSNITIFHVDIASSYVNTGETGIVLVASGATANLSMSWQYSFRTWLVPIAITDDGDASVQVEGMEVGVTASLKNQEGNLKLSVLECGCHVKYISIKVNGGASWLYQ</sequence>
<dbReference type="SUPFAM" id="SSF55394">
    <property type="entry name" value="Bactericidal permeability-increasing protein, BPI"/>
    <property type="match status" value="1"/>
</dbReference>
<evidence type="ECO:0000256" key="1">
    <source>
        <dbReference type="SAM" id="SignalP"/>
    </source>
</evidence>
<feature type="domain" description="Lipid-binding serum glycoprotein N-terminal" evidence="2">
    <location>
        <begin position="37"/>
        <end position="182"/>
    </location>
</feature>
<reference evidence="3" key="2">
    <citation type="submission" date="2021-01" db="UniProtKB">
        <authorList>
            <consortium name="EnsemblPlants"/>
        </authorList>
    </citation>
    <scope>IDENTIFICATION</scope>
</reference>
<dbReference type="Gramene" id="QL08p007665:mrna">
    <property type="protein sequence ID" value="QL08p007665:mrna"/>
    <property type="gene ID" value="QL08p007665"/>
</dbReference>
<dbReference type="Proteomes" id="UP000594261">
    <property type="component" value="Chromosome 8"/>
</dbReference>
<evidence type="ECO:0000313" key="3">
    <source>
        <dbReference type="EnsemblPlants" id="QL08p007665:mrna"/>
    </source>
</evidence>
<protein>
    <recommendedName>
        <fullName evidence="2">Lipid-binding serum glycoprotein N-terminal domain-containing protein</fullName>
    </recommendedName>
</protein>
<dbReference type="GO" id="GO:0008289">
    <property type="term" value="F:lipid binding"/>
    <property type="evidence" value="ECO:0007669"/>
    <property type="project" value="InterPro"/>
</dbReference>
<dbReference type="InterPro" id="IPR017943">
    <property type="entry name" value="Bactericidal_perm-incr_a/b_dom"/>
</dbReference>
<proteinExistence type="predicted"/>
<reference evidence="3 4" key="1">
    <citation type="journal article" date="2016" name="G3 (Bethesda)">
        <title>First Draft Assembly and Annotation of the Genome of a California Endemic Oak Quercus lobata Nee (Fagaceae).</title>
        <authorList>
            <person name="Sork V.L."/>
            <person name="Fitz-Gibbon S.T."/>
            <person name="Puiu D."/>
            <person name="Crepeau M."/>
            <person name="Gugger P.F."/>
            <person name="Sherman R."/>
            <person name="Stevens K."/>
            <person name="Langley C.H."/>
            <person name="Pellegrini M."/>
            <person name="Salzberg S.L."/>
        </authorList>
    </citation>
    <scope>NUCLEOTIDE SEQUENCE [LARGE SCALE GENOMIC DNA]</scope>
    <source>
        <strain evidence="3 4">cv. SW786</strain>
    </source>
</reference>
<keyword evidence="4" id="KW-1185">Reference proteome</keyword>
<dbReference type="Pfam" id="PF01273">
    <property type="entry name" value="LBP_BPI_CETP"/>
    <property type="match status" value="1"/>
</dbReference>
<feature type="chain" id="PRO_5029542350" description="Lipid-binding serum glycoprotein N-terminal domain-containing protein" evidence="1">
    <location>
        <begin position="20"/>
        <end position="182"/>
    </location>
</feature>
<keyword evidence="1" id="KW-0732">Signal</keyword>
<dbReference type="InterPro" id="IPR017942">
    <property type="entry name" value="Lipid-bd_serum_glycop_N"/>
</dbReference>
<dbReference type="PANTHER" id="PTHR46801">
    <property type="entry name" value="OS06G0309200 PROTEIN"/>
    <property type="match status" value="1"/>
</dbReference>
<dbReference type="EMBL" id="LRBV02000008">
    <property type="status" value="NOT_ANNOTATED_CDS"/>
    <property type="molecule type" value="Genomic_DNA"/>
</dbReference>
<dbReference type="PANTHER" id="PTHR46801:SF2">
    <property type="entry name" value="LIPOPOLYSACCHARIDE-BINDING PROTEIN"/>
    <property type="match status" value="1"/>
</dbReference>
<dbReference type="EnsemblPlants" id="QL08p007665:mrna">
    <property type="protein sequence ID" value="QL08p007665:mrna"/>
    <property type="gene ID" value="QL08p007665"/>
</dbReference>
<accession>A0A7N2M8L1</accession>
<evidence type="ECO:0000313" key="4">
    <source>
        <dbReference type="Proteomes" id="UP000594261"/>
    </source>
</evidence>